<proteinExistence type="predicted"/>
<dbReference type="InterPro" id="IPR013783">
    <property type="entry name" value="Ig-like_fold"/>
</dbReference>
<organism evidence="2 3">
    <name type="scientific">Nannocystis pusilla</name>
    <dbReference type="NCBI Taxonomy" id="889268"/>
    <lineage>
        <taxon>Bacteria</taxon>
        <taxon>Pseudomonadati</taxon>
        <taxon>Myxococcota</taxon>
        <taxon>Polyangia</taxon>
        <taxon>Nannocystales</taxon>
        <taxon>Nannocystaceae</taxon>
        <taxon>Nannocystis</taxon>
    </lineage>
</organism>
<evidence type="ECO:0000313" key="3">
    <source>
        <dbReference type="Proteomes" id="UP001150924"/>
    </source>
</evidence>
<dbReference type="Gene3D" id="2.60.40.10">
    <property type="entry name" value="Immunoglobulins"/>
    <property type="match status" value="1"/>
</dbReference>
<evidence type="ECO:0000313" key="2">
    <source>
        <dbReference type="EMBL" id="MCY1006179.1"/>
    </source>
</evidence>
<dbReference type="Proteomes" id="UP001150924">
    <property type="component" value="Unassembled WGS sequence"/>
</dbReference>
<dbReference type="AlphaFoldDB" id="A0A9X3IX49"/>
<sequence>MLTFVAGLSIAVASLSLEDAAAAPLPRIVPGAPLSAHTPWALAPADGPRSHLESLFGEGYDPTLVAPLRDGNLIYDGESLALSLLDQQGLPLPALDHEPTAGILYLAMDGITLRPKCNGFHPQTANAALNCSPLVGKETVFPKPPGGENTKAVVMQKLQNYYEAFNLVITTNRPPDYLPYTMAVIGGTSQNAGQGNGVCGIANVACDGAKRNHVSLSFPDSCVGVTAEVAAQETAHNWGLEHTDVQQDLMYPFVAGGSAFRNECMDISHATGSGVTQCTYVHELYCPEGQGEQQNSHGELLGVFGARAADTVAPEILSVSPADGTTFTVGESFLVTADVTDDNNMLGVKWSWLEGLPPDFVDTGYSRCTNDVCNDKYAAWRPIDDPWDFIQLTKPPAGTYTFKIEVMDAYGNGDSETITVTVQPAEGTTTGEPGTTGGDDTSGGDDTTDGPAPTTGGGSSEGDDTGPVDPSGGSGVTGATGASGLTGDDGGGGEDGCNCRTEGGPRASWLLLLAGLLPLRRRGRRG</sequence>
<keyword evidence="3" id="KW-1185">Reference proteome</keyword>
<protein>
    <submittedName>
        <fullName evidence="2">Uncharacterized protein</fullName>
    </submittedName>
</protein>
<dbReference type="Gene3D" id="3.40.390.10">
    <property type="entry name" value="Collagenase (Catalytic Domain)"/>
    <property type="match status" value="1"/>
</dbReference>
<dbReference type="SUPFAM" id="SSF55486">
    <property type="entry name" value="Metalloproteases ('zincins'), catalytic domain"/>
    <property type="match status" value="1"/>
</dbReference>
<dbReference type="GO" id="GO:0008237">
    <property type="term" value="F:metallopeptidase activity"/>
    <property type="evidence" value="ECO:0007669"/>
    <property type="project" value="InterPro"/>
</dbReference>
<dbReference type="EMBL" id="JAPNKE010000002">
    <property type="protein sequence ID" value="MCY1006179.1"/>
    <property type="molecule type" value="Genomic_DNA"/>
</dbReference>
<name>A0A9X3IX49_9BACT</name>
<reference evidence="2" key="1">
    <citation type="submission" date="2022-11" db="EMBL/GenBank/DDBJ databases">
        <title>Minimal conservation of predation-associated metabolite biosynthetic gene clusters underscores biosynthetic potential of Myxococcota including descriptions for ten novel species: Archangium lansinium sp. nov., Myxococcus landrumus sp. nov., Nannocystis bai.</title>
        <authorList>
            <person name="Ahearne A."/>
            <person name="Stevens C."/>
            <person name="Phillips K."/>
        </authorList>
    </citation>
    <scope>NUCLEOTIDE SEQUENCE</scope>
    <source>
        <strain evidence="2">Na p29</strain>
    </source>
</reference>
<accession>A0A9X3IX49</accession>
<gene>
    <name evidence="2" type="ORF">OV079_11515</name>
</gene>
<comment type="caution">
    <text evidence="2">The sequence shown here is derived from an EMBL/GenBank/DDBJ whole genome shotgun (WGS) entry which is preliminary data.</text>
</comment>
<dbReference type="InterPro" id="IPR024079">
    <property type="entry name" value="MetalloPept_cat_dom_sf"/>
</dbReference>
<evidence type="ECO:0000256" key="1">
    <source>
        <dbReference type="SAM" id="MobiDB-lite"/>
    </source>
</evidence>
<dbReference type="RefSeq" id="WP_267768228.1">
    <property type="nucleotide sequence ID" value="NZ_JAPNKE010000002.1"/>
</dbReference>
<feature type="region of interest" description="Disordered" evidence="1">
    <location>
        <begin position="422"/>
        <end position="505"/>
    </location>
</feature>